<gene>
    <name evidence="6" type="ORF">N1851_017616</name>
</gene>
<sequence>MLLFELATIVFIDRLLYFLSSEYVSSPDISYTVLKTDSQNYSALVTCKSSRGTLPITFSLYNGETPVANETVETQHAAFVVPLSHRSAVLRCQAENGDRIAYSERMALHVGECVFSIRGFGSCYLMLQARHLVPLGGPVTMRYKYSTGEDFSVTSVEIFCRAAQGTHLRFQWFHNSSLLDDTWSFRLSNQESVLLRSVDRRNAGTYHCEVSDLFDNATVIQSEMYLEKEGIPVAL</sequence>
<dbReference type="InterPro" id="IPR040878">
    <property type="entry name" value="IL-40-like_Ig"/>
</dbReference>
<accession>A0AA47NYX7</accession>
<evidence type="ECO:0000256" key="3">
    <source>
        <dbReference type="ARBA" id="ARBA00023319"/>
    </source>
</evidence>
<evidence type="ECO:0000259" key="5">
    <source>
        <dbReference type="PROSITE" id="PS50835"/>
    </source>
</evidence>
<reference evidence="6" key="1">
    <citation type="journal article" date="2023" name="Front. Mar. Sci.">
        <title>A new Merluccius polli reference genome to investigate the effects of global change in West African waters.</title>
        <authorList>
            <person name="Mateo J.L."/>
            <person name="Blanco-Fernandez C."/>
            <person name="Garcia-Vazquez E."/>
            <person name="Machado-Schiaffino G."/>
        </authorList>
    </citation>
    <scope>NUCLEOTIDE SEQUENCE</scope>
    <source>
        <strain evidence="6">C29</strain>
        <tissue evidence="6">Fin</tissue>
    </source>
</reference>
<evidence type="ECO:0000313" key="6">
    <source>
        <dbReference type="EMBL" id="KAK0144051.1"/>
    </source>
</evidence>
<keyword evidence="3" id="KW-0393">Immunoglobulin domain</keyword>
<protein>
    <recommendedName>
        <fullName evidence="5">Ig-like domain-containing protein</fullName>
    </recommendedName>
</protein>
<dbReference type="Pfam" id="PF00047">
    <property type="entry name" value="ig"/>
    <property type="match status" value="1"/>
</dbReference>
<dbReference type="InterPro" id="IPR013151">
    <property type="entry name" value="Immunoglobulin_dom"/>
</dbReference>
<dbReference type="EMBL" id="JAOPHQ010003169">
    <property type="protein sequence ID" value="KAK0144051.1"/>
    <property type="molecule type" value="Genomic_DNA"/>
</dbReference>
<name>A0AA47NYX7_MERPO</name>
<dbReference type="CDD" id="cd00096">
    <property type="entry name" value="Ig"/>
    <property type="match status" value="1"/>
</dbReference>
<dbReference type="InterPro" id="IPR013783">
    <property type="entry name" value="Ig-like_fold"/>
</dbReference>
<dbReference type="Gene3D" id="2.60.40.10">
    <property type="entry name" value="Immunoglobulins"/>
    <property type="match status" value="1"/>
</dbReference>
<dbReference type="SUPFAM" id="SSF48726">
    <property type="entry name" value="Immunoglobulin"/>
    <property type="match status" value="1"/>
</dbReference>
<evidence type="ECO:0000256" key="2">
    <source>
        <dbReference type="ARBA" id="ARBA00023180"/>
    </source>
</evidence>
<feature type="signal peptide" evidence="4">
    <location>
        <begin position="1"/>
        <end position="21"/>
    </location>
</feature>
<evidence type="ECO:0000256" key="1">
    <source>
        <dbReference type="ARBA" id="ARBA00022729"/>
    </source>
</evidence>
<keyword evidence="2" id="KW-0325">Glycoprotein</keyword>
<dbReference type="InterPro" id="IPR036179">
    <property type="entry name" value="Ig-like_dom_sf"/>
</dbReference>
<proteinExistence type="predicted"/>
<feature type="domain" description="Ig-like" evidence="5">
    <location>
        <begin position="138"/>
        <end position="227"/>
    </location>
</feature>
<comment type="caution">
    <text evidence="6">The sequence shown here is derived from an EMBL/GenBank/DDBJ whole genome shotgun (WGS) entry which is preliminary data.</text>
</comment>
<dbReference type="Proteomes" id="UP001174136">
    <property type="component" value="Unassembled WGS sequence"/>
</dbReference>
<dbReference type="AlphaFoldDB" id="A0AA47NYX7"/>
<dbReference type="PROSITE" id="PS50835">
    <property type="entry name" value="IG_LIKE"/>
    <property type="match status" value="1"/>
</dbReference>
<evidence type="ECO:0000313" key="7">
    <source>
        <dbReference type="Proteomes" id="UP001174136"/>
    </source>
</evidence>
<feature type="chain" id="PRO_5041261951" description="Ig-like domain-containing protein" evidence="4">
    <location>
        <begin position="22"/>
        <end position="235"/>
    </location>
</feature>
<keyword evidence="1 4" id="KW-0732">Signal</keyword>
<dbReference type="InterPro" id="IPR007110">
    <property type="entry name" value="Ig-like_dom"/>
</dbReference>
<dbReference type="Pfam" id="PF17736">
    <property type="entry name" value="Ig_C17orf99"/>
    <property type="match status" value="1"/>
</dbReference>
<keyword evidence="7" id="KW-1185">Reference proteome</keyword>
<organism evidence="6 7">
    <name type="scientific">Merluccius polli</name>
    <name type="common">Benguela hake</name>
    <name type="synonym">Merluccius cadenati</name>
    <dbReference type="NCBI Taxonomy" id="89951"/>
    <lineage>
        <taxon>Eukaryota</taxon>
        <taxon>Metazoa</taxon>
        <taxon>Chordata</taxon>
        <taxon>Craniata</taxon>
        <taxon>Vertebrata</taxon>
        <taxon>Euteleostomi</taxon>
        <taxon>Actinopterygii</taxon>
        <taxon>Neopterygii</taxon>
        <taxon>Teleostei</taxon>
        <taxon>Neoteleostei</taxon>
        <taxon>Acanthomorphata</taxon>
        <taxon>Zeiogadaria</taxon>
        <taxon>Gadariae</taxon>
        <taxon>Gadiformes</taxon>
        <taxon>Gadoidei</taxon>
        <taxon>Merlucciidae</taxon>
        <taxon>Merluccius</taxon>
    </lineage>
</organism>
<evidence type="ECO:0000256" key="4">
    <source>
        <dbReference type="SAM" id="SignalP"/>
    </source>
</evidence>